<feature type="transmembrane region" description="Helical" evidence="6">
    <location>
        <begin position="185"/>
        <end position="207"/>
    </location>
</feature>
<comment type="caution">
    <text evidence="8">The sequence shown here is derived from an EMBL/GenBank/DDBJ whole genome shotgun (WGS) entry which is preliminary data.</text>
</comment>
<evidence type="ECO:0000256" key="3">
    <source>
        <dbReference type="ARBA" id="ARBA00022553"/>
    </source>
</evidence>
<dbReference type="GO" id="GO:0000155">
    <property type="term" value="F:phosphorelay sensor kinase activity"/>
    <property type="evidence" value="ECO:0007669"/>
    <property type="project" value="InterPro"/>
</dbReference>
<feature type="region of interest" description="Disordered" evidence="5">
    <location>
        <begin position="429"/>
        <end position="462"/>
    </location>
</feature>
<evidence type="ECO:0000256" key="1">
    <source>
        <dbReference type="ARBA" id="ARBA00000085"/>
    </source>
</evidence>
<dbReference type="InterPro" id="IPR036890">
    <property type="entry name" value="HATPase_C_sf"/>
</dbReference>
<dbReference type="SUPFAM" id="SSF47384">
    <property type="entry name" value="Homodimeric domain of signal transducing histidine kinase"/>
    <property type="match status" value="1"/>
</dbReference>
<dbReference type="PANTHER" id="PTHR43065:SF42">
    <property type="entry name" value="TWO-COMPONENT SENSOR PPRA"/>
    <property type="match status" value="1"/>
</dbReference>
<evidence type="ECO:0000259" key="7">
    <source>
        <dbReference type="PROSITE" id="PS50109"/>
    </source>
</evidence>
<feature type="coiled-coil region" evidence="4">
    <location>
        <begin position="202"/>
        <end position="232"/>
    </location>
</feature>
<evidence type="ECO:0000256" key="4">
    <source>
        <dbReference type="SAM" id="Coils"/>
    </source>
</evidence>
<feature type="transmembrane region" description="Helical" evidence="6">
    <location>
        <begin position="122"/>
        <end position="140"/>
    </location>
</feature>
<dbReference type="InterPro" id="IPR005467">
    <property type="entry name" value="His_kinase_dom"/>
</dbReference>
<protein>
    <recommendedName>
        <fullName evidence="2">histidine kinase</fullName>
        <ecNumber evidence="2">2.7.13.3</ecNumber>
    </recommendedName>
</protein>
<proteinExistence type="predicted"/>
<dbReference type="EC" id="2.7.13.3" evidence="2"/>
<dbReference type="AlphaFoldDB" id="A0A5C5ZNV9"/>
<accession>A0A5C5ZNV9</accession>
<keyword evidence="4" id="KW-0175">Coiled coil</keyword>
<keyword evidence="6" id="KW-0472">Membrane</keyword>
<dbReference type="PROSITE" id="PS50109">
    <property type="entry name" value="HIS_KIN"/>
    <property type="match status" value="1"/>
</dbReference>
<dbReference type="PANTHER" id="PTHR43065">
    <property type="entry name" value="SENSOR HISTIDINE KINASE"/>
    <property type="match status" value="1"/>
</dbReference>
<keyword evidence="6" id="KW-0812">Transmembrane</keyword>
<dbReference type="InterPro" id="IPR003594">
    <property type="entry name" value="HATPase_dom"/>
</dbReference>
<feature type="transmembrane region" description="Helical" evidence="6">
    <location>
        <begin position="97"/>
        <end position="116"/>
    </location>
</feature>
<gene>
    <name evidence="8" type="primary">regB</name>
    <name evidence="8" type="ORF">Mal64_23560</name>
</gene>
<dbReference type="Gene3D" id="3.30.565.10">
    <property type="entry name" value="Histidine kinase-like ATPase, C-terminal domain"/>
    <property type="match status" value="1"/>
</dbReference>
<feature type="domain" description="Histidine kinase" evidence="7">
    <location>
        <begin position="238"/>
        <end position="446"/>
    </location>
</feature>
<feature type="transmembrane region" description="Helical" evidence="6">
    <location>
        <begin position="147"/>
        <end position="165"/>
    </location>
</feature>
<dbReference type="InterPro" id="IPR003661">
    <property type="entry name" value="HisK_dim/P_dom"/>
</dbReference>
<evidence type="ECO:0000256" key="5">
    <source>
        <dbReference type="SAM" id="MobiDB-lite"/>
    </source>
</evidence>
<dbReference type="InterPro" id="IPR004358">
    <property type="entry name" value="Sig_transdc_His_kin-like_C"/>
</dbReference>
<dbReference type="SUPFAM" id="SSF55874">
    <property type="entry name" value="ATPase domain of HSP90 chaperone/DNA topoisomerase II/histidine kinase"/>
    <property type="match status" value="1"/>
</dbReference>
<evidence type="ECO:0000313" key="8">
    <source>
        <dbReference type="EMBL" id="TWT88868.1"/>
    </source>
</evidence>
<evidence type="ECO:0000256" key="2">
    <source>
        <dbReference type="ARBA" id="ARBA00012438"/>
    </source>
</evidence>
<keyword evidence="3" id="KW-0597">Phosphoprotein</keyword>
<dbReference type="EMBL" id="SJPQ01000002">
    <property type="protein sequence ID" value="TWT88868.1"/>
    <property type="molecule type" value="Genomic_DNA"/>
</dbReference>
<sequence>MYTFSIKPPDALHGTAAERLAINAEWFAKLRWVAAVGQLLTIAAAVLVLDVPAPVLPLYVLVGVTLVSNALFWMWLRSNRRDAGAAPTAPVWRGVMGGLMLLDLLVLTAMLAITGGPTNPFVIFYFVNVALSGIVLSPVWAWALNALAILAVGWLSCTHVSLPILQDPERLLPLRLLDHAPLATVGMLVAFAACSTVIVSFTTQLTHELRDADRLRRQAEAQRARSEKLEALGTLAAGAAHELATPLSTIAVVATEAHRELEAAGAAPHVLEDLRLVRSELDRCRTILDRMSTRSGLPTGGAPERLGAAELVEAILAELPERDRVVVEGLEECDGVTIVASKTGLAQALRGVVQNALDASEGPVRIVADRLADTLRLVVRDSGPGMPADVLARAGEPFFTTKAPGSGMGLGLFLATSVVERLGGSLRLEAPPEGGTAATIVLPQEAAKPRDGEQAAPKAAGE</sequence>
<dbReference type="Gene3D" id="1.10.287.130">
    <property type="match status" value="1"/>
</dbReference>
<dbReference type="Pfam" id="PF02518">
    <property type="entry name" value="HATPase_c"/>
    <property type="match status" value="1"/>
</dbReference>
<keyword evidence="6" id="KW-1133">Transmembrane helix</keyword>
<dbReference type="SMART" id="SM00388">
    <property type="entry name" value="HisKA"/>
    <property type="match status" value="1"/>
</dbReference>
<dbReference type="InterPro" id="IPR036097">
    <property type="entry name" value="HisK_dim/P_sf"/>
</dbReference>
<dbReference type="OrthoDB" id="9785252at2"/>
<dbReference type="PRINTS" id="PR00344">
    <property type="entry name" value="BCTRLSENSOR"/>
</dbReference>
<keyword evidence="9" id="KW-1185">Reference proteome</keyword>
<name>A0A5C5ZNV9_9BACT</name>
<keyword evidence="8" id="KW-0418">Kinase</keyword>
<feature type="transmembrane region" description="Helical" evidence="6">
    <location>
        <begin position="55"/>
        <end position="76"/>
    </location>
</feature>
<dbReference type="Proteomes" id="UP000315440">
    <property type="component" value="Unassembled WGS sequence"/>
</dbReference>
<organism evidence="8 9">
    <name type="scientific">Pseudobythopirellula maris</name>
    <dbReference type="NCBI Taxonomy" id="2527991"/>
    <lineage>
        <taxon>Bacteria</taxon>
        <taxon>Pseudomonadati</taxon>
        <taxon>Planctomycetota</taxon>
        <taxon>Planctomycetia</taxon>
        <taxon>Pirellulales</taxon>
        <taxon>Lacipirellulaceae</taxon>
        <taxon>Pseudobythopirellula</taxon>
    </lineage>
</organism>
<evidence type="ECO:0000313" key="9">
    <source>
        <dbReference type="Proteomes" id="UP000315440"/>
    </source>
</evidence>
<comment type="catalytic activity">
    <reaction evidence="1">
        <text>ATP + protein L-histidine = ADP + protein N-phospho-L-histidine.</text>
        <dbReference type="EC" id="2.7.13.3"/>
    </reaction>
</comment>
<evidence type="ECO:0000256" key="6">
    <source>
        <dbReference type="SAM" id="Phobius"/>
    </source>
</evidence>
<feature type="transmembrane region" description="Helical" evidence="6">
    <location>
        <begin position="30"/>
        <end position="49"/>
    </location>
</feature>
<dbReference type="RefSeq" id="WP_146400292.1">
    <property type="nucleotide sequence ID" value="NZ_SJPQ01000002.1"/>
</dbReference>
<keyword evidence="8" id="KW-0808">Transferase</keyword>
<reference evidence="8 9" key="1">
    <citation type="submission" date="2019-02" db="EMBL/GenBank/DDBJ databases">
        <title>Deep-cultivation of Planctomycetes and their phenomic and genomic characterization uncovers novel biology.</title>
        <authorList>
            <person name="Wiegand S."/>
            <person name="Jogler M."/>
            <person name="Boedeker C."/>
            <person name="Pinto D."/>
            <person name="Vollmers J."/>
            <person name="Rivas-Marin E."/>
            <person name="Kohn T."/>
            <person name="Peeters S.H."/>
            <person name="Heuer A."/>
            <person name="Rast P."/>
            <person name="Oberbeckmann S."/>
            <person name="Bunk B."/>
            <person name="Jeske O."/>
            <person name="Meyerdierks A."/>
            <person name="Storesund J.E."/>
            <person name="Kallscheuer N."/>
            <person name="Luecker S."/>
            <person name="Lage O.M."/>
            <person name="Pohl T."/>
            <person name="Merkel B.J."/>
            <person name="Hornburger P."/>
            <person name="Mueller R.-W."/>
            <person name="Bruemmer F."/>
            <person name="Labrenz M."/>
            <person name="Spormann A.M."/>
            <person name="Op Den Camp H."/>
            <person name="Overmann J."/>
            <person name="Amann R."/>
            <person name="Jetten M.S.M."/>
            <person name="Mascher T."/>
            <person name="Medema M.H."/>
            <person name="Devos D.P."/>
            <person name="Kaster A.-K."/>
            <person name="Ovreas L."/>
            <person name="Rohde M."/>
            <person name="Galperin M.Y."/>
            <person name="Jogler C."/>
        </authorList>
    </citation>
    <scope>NUCLEOTIDE SEQUENCE [LARGE SCALE GENOMIC DNA]</scope>
    <source>
        <strain evidence="8 9">Mal64</strain>
    </source>
</reference>
<dbReference type="SMART" id="SM00387">
    <property type="entry name" value="HATPase_c"/>
    <property type="match status" value="1"/>
</dbReference>